<evidence type="ECO:0000256" key="5">
    <source>
        <dbReference type="ARBA" id="ARBA00022832"/>
    </source>
</evidence>
<feature type="transmembrane region" description="Helical" evidence="10">
    <location>
        <begin position="57"/>
        <end position="77"/>
    </location>
</feature>
<evidence type="ECO:0000256" key="9">
    <source>
        <dbReference type="ARBA" id="ARBA00023160"/>
    </source>
</evidence>
<dbReference type="PhylomeDB" id="B3MBL1"/>
<dbReference type="GO" id="GO:0019367">
    <property type="term" value="P:fatty acid elongation, saturated fatty acid"/>
    <property type="evidence" value="ECO:0007669"/>
    <property type="project" value="TreeGrafter"/>
</dbReference>
<keyword evidence="12" id="KW-1185">Reference proteome</keyword>
<dbReference type="OMA" id="YYFVAAV"/>
<dbReference type="EC" id="2.3.1.199" evidence="10"/>
<feature type="transmembrane region" description="Helical" evidence="10">
    <location>
        <begin position="104"/>
        <end position="124"/>
    </location>
</feature>
<comment type="catalytic activity">
    <reaction evidence="10">
        <text>a very-long-chain acyl-CoA + malonyl-CoA + H(+) = a very-long-chain 3-oxoacyl-CoA + CO2 + CoA</text>
        <dbReference type="Rhea" id="RHEA:32727"/>
        <dbReference type="ChEBI" id="CHEBI:15378"/>
        <dbReference type="ChEBI" id="CHEBI:16526"/>
        <dbReference type="ChEBI" id="CHEBI:57287"/>
        <dbReference type="ChEBI" id="CHEBI:57384"/>
        <dbReference type="ChEBI" id="CHEBI:90725"/>
        <dbReference type="ChEBI" id="CHEBI:90736"/>
        <dbReference type="EC" id="2.3.1.199"/>
    </reaction>
</comment>
<evidence type="ECO:0000313" key="12">
    <source>
        <dbReference type="Proteomes" id="UP000007801"/>
    </source>
</evidence>
<dbReference type="GO" id="GO:0030148">
    <property type="term" value="P:sphingolipid biosynthetic process"/>
    <property type="evidence" value="ECO:0007669"/>
    <property type="project" value="TreeGrafter"/>
</dbReference>
<evidence type="ECO:0000256" key="10">
    <source>
        <dbReference type="RuleBase" id="RU361115"/>
    </source>
</evidence>
<keyword evidence="9 10" id="KW-0275">Fatty acid biosynthesis</keyword>
<dbReference type="AlphaFoldDB" id="B3MBL1"/>
<dbReference type="KEGG" id="dan:6496138"/>
<dbReference type="PANTHER" id="PTHR11157:SF164">
    <property type="entry name" value="ELONGATION OF VERY LONG CHAIN FATTY ACIDS PROTEIN"/>
    <property type="match status" value="1"/>
</dbReference>
<protein>
    <recommendedName>
        <fullName evidence="10">Elongation of very long chain fatty acids protein</fullName>
        <ecNumber evidence="10">2.3.1.199</ecNumber>
    </recommendedName>
    <alternativeName>
        <fullName evidence="10">Very-long-chain 3-oxoacyl-CoA synthase</fullName>
    </alternativeName>
</protein>
<sequence>MDAATSKMVSGAVKHPVLLADPWFMLFVLGLYLYLVNSVLPQFMLFRKPFELKKVMLLHNLIQVVSCVYVIREILFVTDNGIMYFWKCRELGQSAEHVRRHFSLAYFLFWLKLSELVETMIFVLRQNRTKLHLFHHVATLTLVYVLIHFNQNGSAAYFCAFLNSIVHIIMYSYYFVAAVADKSIVRSLRPIKKSITVIQMVQFVLMLVQLPTQIILCGVPRGVIVYFGTVISAMFYGFYDFYTNAYTSGQSVKARK</sequence>
<dbReference type="GO" id="GO:0034625">
    <property type="term" value="P:fatty acid elongation, monounsaturated fatty acid"/>
    <property type="evidence" value="ECO:0007669"/>
    <property type="project" value="TreeGrafter"/>
</dbReference>
<dbReference type="EMBL" id="CH902619">
    <property type="protein sequence ID" value="EDV37142.1"/>
    <property type="molecule type" value="Genomic_DNA"/>
</dbReference>
<name>B3MBL1_DROAN</name>
<evidence type="ECO:0000256" key="7">
    <source>
        <dbReference type="ARBA" id="ARBA00023098"/>
    </source>
</evidence>
<keyword evidence="4 10" id="KW-0812">Transmembrane</keyword>
<feature type="transmembrane region" description="Helical" evidence="10">
    <location>
        <begin position="222"/>
        <end position="242"/>
    </location>
</feature>
<dbReference type="Proteomes" id="UP000007801">
    <property type="component" value="Unassembled WGS sequence"/>
</dbReference>
<dbReference type="GO" id="GO:0009922">
    <property type="term" value="F:fatty acid elongase activity"/>
    <property type="evidence" value="ECO:0007669"/>
    <property type="project" value="UniProtKB-EC"/>
</dbReference>
<dbReference type="STRING" id="7217.B3MBL1"/>
<dbReference type="GO" id="GO:0034626">
    <property type="term" value="P:fatty acid elongation, polyunsaturated fatty acid"/>
    <property type="evidence" value="ECO:0007669"/>
    <property type="project" value="TreeGrafter"/>
</dbReference>
<keyword evidence="8 10" id="KW-0472">Membrane</keyword>
<evidence type="ECO:0000256" key="4">
    <source>
        <dbReference type="ARBA" id="ARBA00022692"/>
    </source>
</evidence>
<feature type="transmembrane region" description="Helical" evidence="10">
    <location>
        <begin position="197"/>
        <end position="216"/>
    </location>
</feature>
<evidence type="ECO:0000313" key="11">
    <source>
        <dbReference type="EMBL" id="EDV37142.1"/>
    </source>
</evidence>
<dbReference type="InParanoid" id="B3MBL1"/>
<keyword evidence="3 10" id="KW-0808">Transferase</keyword>
<dbReference type="GeneID" id="6496138"/>
<dbReference type="Pfam" id="PF01151">
    <property type="entry name" value="ELO"/>
    <property type="match status" value="1"/>
</dbReference>
<comment type="subcellular location">
    <subcellularLocation>
        <location evidence="1">Membrane</location>
        <topology evidence="1">Multi-pass membrane protein</topology>
    </subcellularLocation>
</comment>
<evidence type="ECO:0000256" key="3">
    <source>
        <dbReference type="ARBA" id="ARBA00022679"/>
    </source>
</evidence>
<comment type="similarity">
    <text evidence="10">Belongs to the ELO family.</text>
</comment>
<feature type="transmembrane region" description="Helical" evidence="10">
    <location>
        <begin position="131"/>
        <end position="149"/>
    </location>
</feature>
<keyword evidence="6 10" id="KW-1133">Transmembrane helix</keyword>
<dbReference type="PANTHER" id="PTHR11157">
    <property type="entry name" value="FATTY ACID ACYL TRANSFERASE-RELATED"/>
    <property type="match status" value="1"/>
</dbReference>
<feature type="transmembrane region" description="Helical" evidence="10">
    <location>
        <begin position="23"/>
        <end position="45"/>
    </location>
</feature>
<dbReference type="FunCoup" id="B3MBL1">
    <property type="interactions" value="8"/>
</dbReference>
<dbReference type="InterPro" id="IPR002076">
    <property type="entry name" value="ELO_fam"/>
</dbReference>
<reference evidence="11 12" key="1">
    <citation type="journal article" date="2007" name="Nature">
        <title>Evolution of genes and genomes on the Drosophila phylogeny.</title>
        <authorList>
            <consortium name="Drosophila 12 Genomes Consortium"/>
            <person name="Clark A.G."/>
            <person name="Eisen M.B."/>
            <person name="Smith D.R."/>
            <person name="Bergman C.M."/>
            <person name="Oliver B."/>
            <person name="Markow T.A."/>
            <person name="Kaufman T.C."/>
            <person name="Kellis M."/>
            <person name="Gelbart W."/>
            <person name="Iyer V.N."/>
            <person name="Pollard D.A."/>
            <person name="Sackton T.B."/>
            <person name="Larracuente A.M."/>
            <person name="Singh N.D."/>
            <person name="Abad J.P."/>
            <person name="Abt D.N."/>
            <person name="Adryan B."/>
            <person name="Aguade M."/>
            <person name="Akashi H."/>
            <person name="Anderson W.W."/>
            <person name="Aquadro C.F."/>
            <person name="Ardell D.H."/>
            <person name="Arguello R."/>
            <person name="Artieri C.G."/>
            <person name="Barbash D.A."/>
            <person name="Barker D."/>
            <person name="Barsanti P."/>
            <person name="Batterham P."/>
            <person name="Batzoglou S."/>
            <person name="Begun D."/>
            <person name="Bhutkar A."/>
            <person name="Blanco E."/>
            <person name="Bosak S.A."/>
            <person name="Bradley R.K."/>
            <person name="Brand A.D."/>
            <person name="Brent M.R."/>
            <person name="Brooks A.N."/>
            <person name="Brown R.H."/>
            <person name="Butlin R.K."/>
            <person name="Caggese C."/>
            <person name="Calvi B.R."/>
            <person name="Bernardo de Carvalho A."/>
            <person name="Caspi A."/>
            <person name="Castrezana S."/>
            <person name="Celniker S.E."/>
            <person name="Chang J.L."/>
            <person name="Chapple C."/>
            <person name="Chatterji S."/>
            <person name="Chinwalla A."/>
            <person name="Civetta A."/>
            <person name="Clifton S.W."/>
            <person name="Comeron J.M."/>
            <person name="Costello J.C."/>
            <person name="Coyne J.A."/>
            <person name="Daub J."/>
            <person name="David R.G."/>
            <person name="Delcher A.L."/>
            <person name="Delehaunty K."/>
            <person name="Do C.B."/>
            <person name="Ebling H."/>
            <person name="Edwards K."/>
            <person name="Eickbush T."/>
            <person name="Evans J.D."/>
            <person name="Filipski A."/>
            <person name="Findeiss S."/>
            <person name="Freyhult E."/>
            <person name="Fulton L."/>
            <person name="Fulton R."/>
            <person name="Garcia A.C."/>
            <person name="Gardiner A."/>
            <person name="Garfield D.A."/>
            <person name="Garvin B.E."/>
            <person name="Gibson G."/>
            <person name="Gilbert D."/>
            <person name="Gnerre S."/>
            <person name="Godfrey J."/>
            <person name="Good R."/>
            <person name="Gotea V."/>
            <person name="Gravely B."/>
            <person name="Greenberg A.J."/>
            <person name="Griffiths-Jones S."/>
            <person name="Gross S."/>
            <person name="Guigo R."/>
            <person name="Gustafson E.A."/>
            <person name="Haerty W."/>
            <person name="Hahn M.W."/>
            <person name="Halligan D.L."/>
            <person name="Halpern A.L."/>
            <person name="Halter G.M."/>
            <person name="Han M.V."/>
            <person name="Heger A."/>
            <person name="Hillier L."/>
            <person name="Hinrichs A.S."/>
            <person name="Holmes I."/>
            <person name="Hoskins R.A."/>
            <person name="Hubisz M.J."/>
            <person name="Hultmark D."/>
            <person name="Huntley M.A."/>
            <person name="Jaffe D.B."/>
            <person name="Jagadeeshan S."/>
            <person name="Jeck W.R."/>
            <person name="Johnson J."/>
            <person name="Jones C.D."/>
            <person name="Jordan W.C."/>
            <person name="Karpen G.H."/>
            <person name="Kataoka E."/>
            <person name="Keightley P.D."/>
            <person name="Kheradpour P."/>
            <person name="Kirkness E.F."/>
            <person name="Koerich L.B."/>
            <person name="Kristiansen K."/>
            <person name="Kudrna D."/>
            <person name="Kulathinal R.J."/>
            <person name="Kumar S."/>
            <person name="Kwok R."/>
            <person name="Lander E."/>
            <person name="Langley C.H."/>
            <person name="Lapoint R."/>
            <person name="Lazzaro B.P."/>
            <person name="Lee S.J."/>
            <person name="Levesque L."/>
            <person name="Li R."/>
            <person name="Lin C.F."/>
            <person name="Lin M.F."/>
            <person name="Lindblad-Toh K."/>
            <person name="Llopart A."/>
            <person name="Long M."/>
            <person name="Low L."/>
            <person name="Lozovsky E."/>
            <person name="Lu J."/>
            <person name="Luo M."/>
            <person name="Machado C.A."/>
            <person name="Makalowski W."/>
            <person name="Marzo M."/>
            <person name="Matsuda M."/>
            <person name="Matzkin L."/>
            <person name="McAllister B."/>
            <person name="McBride C.S."/>
            <person name="McKernan B."/>
            <person name="McKernan K."/>
            <person name="Mendez-Lago M."/>
            <person name="Minx P."/>
            <person name="Mollenhauer M.U."/>
            <person name="Montooth K."/>
            <person name="Mount S.M."/>
            <person name="Mu X."/>
            <person name="Myers E."/>
            <person name="Negre B."/>
            <person name="Newfeld S."/>
            <person name="Nielsen R."/>
            <person name="Noor M.A."/>
            <person name="O'Grady P."/>
            <person name="Pachter L."/>
            <person name="Papaceit M."/>
            <person name="Parisi M.J."/>
            <person name="Parisi M."/>
            <person name="Parts L."/>
            <person name="Pedersen J.S."/>
            <person name="Pesole G."/>
            <person name="Phillippy A.M."/>
            <person name="Ponting C.P."/>
            <person name="Pop M."/>
            <person name="Porcelli D."/>
            <person name="Powell J.R."/>
            <person name="Prohaska S."/>
            <person name="Pruitt K."/>
            <person name="Puig M."/>
            <person name="Quesneville H."/>
            <person name="Ram K.R."/>
            <person name="Rand D."/>
            <person name="Rasmussen M.D."/>
            <person name="Reed L.K."/>
            <person name="Reenan R."/>
            <person name="Reily A."/>
            <person name="Remington K.A."/>
            <person name="Rieger T.T."/>
            <person name="Ritchie M.G."/>
            <person name="Robin C."/>
            <person name="Rogers Y.H."/>
            <person name="Rohde C."/>
            <person name="Rozas J."/>
            <person name="Rubenfield M.J."/>
            <person name="Ruiz A."/>
            <person name="Russo S."/>
            <person name="Salzberg S.L."/>
            <person name="Sanchez-Gracia A."/>
            <person name="Saranga D.J."/>
            <person name="Sato H."/>
            <person name="Schaeffer S.W."/>
            <person name="Schatz M.C."/>
            <person name="Schlenke T."/>
            <person name="Schwartz R."/>
            <person name="Segarra C."/>
            <person name="Singh R.S."/>
            <person name="Sirot L."/>
            <person name="Sirota M."/>
            <person name="Sisneros N.B."/>
            <person name="Smith C.D."/>
            <person name="Smith T.F."/>
            <person name="Spieth J."/>
            <person name="Stage D.E."/>
            <person name="Stark A."/>
            <person name="Stephan W."/>
            <person name="Strausberg R.L."/>
            <person name="Strempel S."/>
            <person name="Sturgill D."/>
            <person name="Sutton G."/>
            <person name="Sutton G.G."/>
            <person name="Tao W."/>
            <person name="Teichmann S."/>
            <person name="Tobari Y.N."/>
            <person name="Tomimura Y."/>
            <person name="Tsolas J.M."/>
            <person name="Valente V.L."/>
            <person name="Venter E."/>
            <person name="Venter J.C."/>
            <person name="Vicario S."/>
            <person name="Vieira F.G."/>
            <person name="Vilella A.J."/>
            <person name="Villasante A."/>
            <person name="Walenz B."/>
            <person name="Wang J."/>
            <person name="Wasserman M."/>
            <person name="Watts T."/>
            <person name="Wilson D."/>
            <person name="Wilson R.K."/>
            <person name="Wing R.A."/>
            <person name="Wolfner M.F."/>
            <person name="Wong A."/>
            <person name="Wong G.K."/>
            <person name="Wu C.I."/>
            <person name="Wu G."/>
            <person name="Yamamoto D."/>
            <person name="Yang H.P."/>
            <person name="Yang S.P."/>
            <person name="Yorke J.A."/>
            <person name="Yoshida K."/>
            <person name="Zdobnov E."/>
            <person name="Zhang P."/>
            <person name="Zhang Y."/>
            <person name="Zimin A.V."/>
            <person name="Baldwin J."/>
            <person name="Abdouelleil A."/>
            <person name="Abdulkadir J."/>
            <person name="Abebe A."/>
            <person name="Abera B."/>
            <person name="Abreu J."/>
            <person name="Acer S.C."/>
            <person name="Aftuck L."/>
            <person name="Alexander A."/>
            <person name="An P."/>
            <person name="Anderson E."/>
            <person name="Anderson S."/>
            <person name="Arachi H."/>
            <person name="Azer M."/>
            <person name="Bachantsang P."/>
            <person name="Barry A."/>
            <person name="Bayul T."/>
            <person name="Berlin A."/>
            <person name="Bessette D."/>
            <person name="Bloom T."/>
            <person name="Blye J."/>
            <person name="Boguslavskiy L."/>
            <person name="Bonnet C."/>
            <person name="Boukhgalter B."/>
            <person name="Bourzgui I."/>
            <person name="Brown A."/>
            <person name="Cahill P."/>
            <person name="Channer S."/>
            <person name="Cheshatsang Y."/>
            <person name="Chuda L."/>
            <person name="Citroen M."/>
            <person name="Collymore A."/>
            <person name="Cooke P."/>
            <person name="Costello M."/>
            <person name="D'Aco K."/>
            <person name="Daza R."/>
            <person name="De Haan G."/>
            <person name="DeGray S."/>
            <person name="DeMaso C."/>
            <person name="Dhargay N."/>
            <person name="Dooley K."/>
            <person name="Dooley E."/>
            <person name="Doricent M."/>
            <person name="Dorje P."/>
            <person name="Dorjee K."/>
            <person name="Dupes A."/>
            <person name="Elong R."/>
            <person name="Falk J."/>
            <person name="Farina A."/>
            <person name="Faro S."/>
            <person name="Ferguson D."/>
            <person name="Fisher S."/>
            <person name="Foley C.D."/>
            <person name="Franke A."/>
            <person name="Friedrich D."/>
            <person name="Gadbois L."/>
            <person name="Gearin G."/>
            <person name="Gearin C.R."/>
            <person name="Giannoukos G."/>
            <person name="Goode T."/>
            <person name="Graham J."/>
            <person name="Grandbois E."/>
            <person name="Grewal S."/>
            <person name="Gyaltsen K."/>
            <person name="Hafez N."/>
            <person name="Hagos B."/>
            <person name="Hall J."/>
            <person name="Henson C."/>
            <person name="Hollinger A."/>
            <person name="Honan T."/>
            <person name="Huard M.D."/>
            <person name="Hughes L."/>
            <person name="Hurhula B."/>
            <person name="Husby M.E."/>
            <person name="Kamat A."/>
            <person name="Kanga B."/>
            <person name="Kashin S."/>
            <person name="Khazanovich D."/>
            <person name="Kisner P."/>
            <person name="Lance K."/>
            <person name="Lara M."/>
            <person name="Lee W."/>
            <person name="Lennon N."/>
            <person name="Letendre F."/>
            <person name="LeVine R."/>
            <person name="Lipovsky A."/>
            <person name="Liu X."/>
            <person name="Liu J."/>
            <person name="Liu S."/>
            <person name="Lokyitsang T."/>
            <person name="Lokyitsang Y."/>
            <person name="Lubonja R."/>
            <person name="Lui A."/>
            <person name="MacDonald P."/>
            <person name="Magnisalis V."/>
            <person name="Maru K."/>
            <person name="Matthews C."/>
            <person name="McCusker W."/>
            <person name="McDonough S."/>
            <person name="Mehta T."/>
            <person name="Meldrim J."/>
            <person name="Meneus L."/>
            <person name="Mihai O."/>
            <person name="Mihalev A."/>
            <person name="Mihova T."/>
            <person name="Mittelman R."/>
            <person name="Mlenga V."/>
            <person name="Montmayeur A."/>
            <person name="Mulrain L."/>
            <person name="Navidi A."/>
            <person name="Naylor J."/>
            <person name="Negash T."/>
            <person name="Nguyen T."/>
            <person name="Nguyen N."/>
            <person name="Nicol R."/>
            <person name="Norbu C."/>
            <person name="Norbu N."/>
            <person name="Novod N."/>
            <person name="O'Neill B."/>
            <person name="Osman S."/>
            <person name="Markiewicz E."/>
            <person name="Oyono O.L."/>
            <person name="Patti C."/>
            <person name="Phunkhang P."/>
            <person name="Pierre F."/>
            <person name="Priest M."/>
            <person name="Raghuraman S."/>
            <person name="Rege F."/>
            <person name="Reyes R."/>
            <person name="Rise C."/>
            <person name="Rogov P."/>
            <person name="Ross K."/>
            <person name="Ryan E."/>
            <person name="Settipalli S."/>
            <person name="Shea T."/>
            <person name="Sherpa N."/>
            <person name="Shi L."/>
            <person name="Shih D."/>
            <person name="Sparrow T."/>
            <person name="Spaulding J."/>
            <person name="Stalker J."/>
            <person name="Stange-Thomann N."/>
            <person name="Stavropoulos S."/>
            <person name="Stone C."/>
            <person name="Strader C."/>
            <person name="Tesfaye S."/>
            <person name="Thomson T."/>
            <person name="Thoulutsang Y."/>
            <person name="Thoulutsang D."/>
            <person name="Topham K."/>
            <person name="Topping I."/>
            <person name="Tsamla T."/>
            <person name="Vassiliev H."/>
            <person name="Vo A."/>
            <person name="Wangchuk T."/>
            <person name="Wangdi T."/>
            <person name="Weiand M."/>
            <person name="Wilkinson J."/>
            <person name="Wilson A."/>
            <person name="Yadav S."/>
            <person name="Young G."/>
            <person name="Yu Q."/>
            <person name="Zembek L."/>
            <person name="Zhong D."/>
            <person name="Zimmer A."/>
            <person name="Zwirko Z."/>
            <person name="Jaffe D.B."/>
            <person name="Alvarez P."/>
            <person name="Brockman W."/>
            <person name="Butler J."/>
            <person name="Chin C."/>
            <person name="Gnerre S."/>
            <person name="Grabherr M."/>
            <person name="Kleber M."/>
            <person name="Mauceli E."/>
            <person name="MacCallum I."/>
        </authorList>
    </citation>
    <scope>NUCLEOTIDE SEQUENCE [LARGE SCALE GENOMIC DNA]</scope>
    <source>
        <strain evidence="12">Tucson 14024-0371.13</strain>
    </source>
</reference>
<organism evidence="11 12">
    <name type="scientific">Drosophila ananassae</name>
    <name type="common">Fruit fly</name>
    <dbReference type="NCBI Taxonomy" id="7217"/>
    <lineage>
        <taxon>Eukaryota</taxon>
        <taxon>Metazoa</taxon>
        <taxon>Ecdysozoa</taxon>
        <taxon>Arthropoda</taxon>
        <taxon>Hexapoda</taxon>
        <taxon>Insecta</taxon>
        <taxon>Pterygota</taxon>
        <taxon>Neoptera</taxon>
        <taxon>Endopterygota</taxon>
        <taxon>Diptera</taxon>
        <taxon>Brachycera</taxon>
        <taxon>Muscomorpha</taxon>
        <taxon>Ephydroidea</taxon>
        <taxon>Drosophilidae</taxon>
        <taxon>Drosophila</taxon>
        <taxon>Sophophora</taxon>
    </lineage>
</organism>
<dbReference type="GO" id="GO:0042761">
    <property type="term" value="P:very long-chain fatty acid biosynthetic process"/>
    <property type="evidence" value="ECO:0007669"/>
    <property type="project" value="TreeGrafter"/>
</dbReference>
<evidence type="ECO:0000256" key="6">
    <source>
        <dbReference type="ARBA" id="ARBA00022989"/>
    </source>
</evidence>
<proteinExistence type="inferred from homology"/>
<evidence type="ECO:0000256" key="1">
    <source>
        <dbReference type="ARBA" id="ARBA00004141"/>
    </source>
</evidence>
<evidence type="ECO:0000256" key="2">
    <source>
        <dbReference type="ARBA" id="ARBA00022516"/>
    </source>
</evidence>
<dbReference type="OrthoDB" id="434092at2759"/>
<keyword evidence="5 10" id="KW-0276">Fatty acid metabolism</keyword>
<accession>B3MBL1</accession>
<keyword evidence="2 10" id="KW-0444">Lipid biosynthesis</keyword>
<dbReference type="HOGENOM" id="CLU_048483_0_2_1"/>
<dbReference type="GO" id="GO:0005789">
    <property type="term" value="C:endoplasmic reticulum membrane"/>
    <property type="evidence" value="ECO:0007669"/>
    <property type="project" value="TreeGrafter"/>
</dbReference>
<feature type="transmembrane region" description="Helical" evidence="10">
    <location>
        <begin position="155"/>
        <end position="176"/>
    </location>
</feature>
<keyword evidence="7 10" id="KW-0443">Lipid metabolism</keyword>
<gene>
    <name evidence="11" type="primary">Dana\GF13296</name>
    <name evidence="11" type="synonym">dana_GLEANR_13310</name>
    <name evidence="11" type="ORF">GF13296</name>
</gene>
<dbReference type="eggNOG" id="KOG3071">
    <property type="taxonomic scope" value="Eukaryota"/>
</dbReference>
<evidence type="ECO:0000256" key="8">
    <source>
        <dbReference type="ARBA" id="ARBA00023136"/>
    </source>
</evidence>